<feature type="transmembrane region" description="Helical" evidence="8">
    <location>
        <begin position="345"/>
        <end position="367"/>
    </location>
</feature>
<reference evidence="10 11" key="1">
    <citation type="submission" date="2019-03" db="EMBL/GenBank/DDBJ databases">
        <title>Genome sequence of Lentibacillus salicampi ATCC BAA-719.</title>
        <authorList>
            <person name="Maclea K.S."/>
            <person name="Simoes Junior M."/>
        </authorList>
    </citation>
    <scope>NUCLEOTIDE SEQUENCE [LARGE SCALE GENOMIC DNA]</scope>
    <source>
        <strain evidence="10 11">ATCC BAA-719</strain>
    </source>
</reference>
<dbReference type="Pfam" id="PF12698">
    <property type="entry name" value="ABC2_membrane_3"/>
    <property type="match status" value="1"/>
</dbReference>
<accession>A0A4Y9AAU2</accession>
<comment type="caution">
    <text evidence="10">The sequence shown here is derived from an EMBL/GenBank/DDBJ whole genome shotgun (WGS) entry which is preliminary data.</text>
</comment>
<feature type="transmembrane region" description="Helical" evidence="8">
    <location>
        <begin position="222"/>
        <end position="248"/>
    </location>
</feature>
<dbReference type="InterPro" id="IPR013525">
    <property type="entry name" value="ABC2_TM"/>
</dbReference>
<dbReference type="RefSeq" id="WP_135109943.1">
    <property type="nucleotide sequence ID" value="NZ_SRHY01000012.1"/>
</dbReference>
<comment type="subcellular location">
    <subcellularLocation>
        <location evidence="1">Cell membrane</location>
        <topology evidence="1">Multi-pass membrane protein</topology>
    </subcellularLocation>
</comment>
<feature type="transmembrane region" description="Helical" evidence="8">
    <location>
        <begin position="288"/>
        <end position="308"/>
    </location>
</feature>
<evidence type="ECO:0000256" key="8">
    <source>
        <dbReference type="SAM" id="Phobius"/>
    </source>
</evidence>
<feature type="transmembrane region" description="Helical" evidence="8">
    <location>
        <begin position="180"/>
        <end position="201"/>
    </location>
</feature>
<dbReference type="GO" id="GO:0140359">
    <property type="term" value="F:ABC-type transporter activity"/>
    <property type="evidence" value="ECO:0007669"/>
    <property type="project" value="InterPro"/>
</dbReference>
<dbReference type="PANTHER" id="PTHR30294">
    <property type="entry name" value="MEMBRANE COMPONENT OF ABC TRANSPORTER YHHJ-RELATED"/>
    <property type="match status" value="1"/>
</dbReference>
<feature type="domain" description="ABC transmembrane type-2" evidence="9">
    <location>
        <begin position="142"/>
        <end position="370"/>
    </location>
</feature>
<evidence type="ECO:0000259" key="9">
    <source>
        <dbReference type="PROSITE" id="PS51012"/>
    </source>
</evidence>
<keyword evidence="6 8" id="KW-1133">Transmembrane helix</keyword>
<feature type="transmembrane region" description="Helical" evidence="8">
    <location>
        <begin position="260"/>
        <end position="281"/>
    </location>
</feature>
<evidence type="ECO:0000256" key="5">
    <source>
        <dbReference type="ARBA" id="ARBA00022692"/>
    </source>
</evidence>
<gene>
    <name evidence="10" type="ORF">E4U82_09375</name>
</gene>
<keyword evidence="11" id="KW-1185">Reference proteome</keyword>
<keyword evidence="3" id="KW-0813">Transport</keyword>
<evidence type="ECO:0000256" key="4">
    <source>
        <dbReference type="ARBA" id="ARBA00022475"/>
    </source>
</evidence>
<sequence>MIGILLSKLKMFIRNPLIFIIFTVMSIVFALVMGGSNLEGNIQIPAYAADESAKESTVGEAFNEIEGFAFNWVDEKETVEEEISNGRAEVGTILREDDFQLIVGVESPNAGTVEQMIQRAYTKKQRQEQILEAARTSGTMEADAVRTELEKAMTKPIFSMETSYFGSSDDFEFDSTFHTLFGFALFFVIYTIGYNVLPILTDKKDGLWDRMILSPVKKWEMYVANLIYSFFEGYLQVLIIFLIFRYLVGVDFNGRFAETLLLLVPYVFAIVALSILITGLVKNVQQFNALLPIISVSMAMIGGAFWPIEIVESEILLMLSKINPLTYGMEILNGAALYGYALEELMYPVSILLLMGVVFMGIGIHLMERRHV</sequence>
<dbReference type="EMBL" id="SRHY01000012">
    <property type="protein sequence ID" value="TFJ93029.1"/>
    <property type="molecule type" value="Genomic_DNA"/>
</dbReference>
<proteinExistence type="inferred from homology"/>
<keyword evidence="5 8" id="KW-0812">Transmembrane</keyword>
<evidence type="ECO:0000256" key="6">
    <source>
        <dbReference type="ARBA" id="ARBA00022989"/>
    </source>
</evidence>
<evidence type="ECO:0000256" key="7">
    <source>
        <dbReference type="ARBA" id="ARBA00023136"/>
    </source>
</evidence>
<keyword evidence="7 8" id="KW-0472">Membrane</keyword>
<evidence type="ECO:0000256" key="2">
    <source>
        <dbReference type="ARBA" id="ARBA00007783"/>
    </source>
</evidence>
<comment type="similarity">
    <text evidence="2">Belongs to the ABC-2 integral membrane protein family.</text>
</comment>
<protein>
    <submittedName>
        <fullName evidence="10">ABC transporter permease</fullName>
    </submittedName>
</protein>
<evidence type="ECO:0000313" key="10">
    <source>
        <dbReference type="EMBL" id="TFJ93029.1"/>
    </source>
</evidence>
<dbReference type="AlphaFoldDB" id="A0A4Y9AAU2"/>
<dbReference type="InterPro" id="IPR047817">
    <property type="entry name" value="ABC2_TM_bact-type"/>
</dbReference>
<feature type="transmembrane region" description="Helical" evidence="8">
    <location>
        <begin position="12"/>
        <end position="33"/>
    </location>
</feature>
<evidence type="ECO:0000256" key="3">
    <source>
        <dbReference type="ARBA" id="ARBA00022448"/>
    </source>
</evidence>
<dbReference type="PANTHER" id="PTHR30294:SF29">
    <property type="entry name" value="MULTIDRUG ABC TRANSPORTER PERMEASE YBHS-RELATED"/>
    <property type="match status" value="1"/>
</dbReference>
<evidence type="ECO:0000256" key="1">
    <source>
        <dbReference type="ARBA" id="ARBA00004651"/>
    </source>
</evidence>
<keyword evidence="4" id="KW-1003">Cell membrane</keyword>
<dbReference type="Proteomes" id="UP000298484">
    <property type="component" value="Unassembled WGS sequence"/>
</dbReference>
<organism evidence="10 11">
    <name type="scientific">Lentibacillus salicampi</name>
    <dbReference type="NCBI Taxonomy" id="175306"/>
    <lineage>
        <taxon>Bacteria</taxon>
        <taxon>Bacillati</taxon>
        <taxon>Bacillota</taxon>
        <taxon>Bacilli</taxon>
        <taxon>Bacillales</taxon>
        <taxon>Bacillaceae</taxon>
        <taxon>Lentibacillus</taxon>
    </lineage>
</organism>
<name>A0A4Y9AAU2_9BACI</name>
<dbReference type="PROSITE" id="PS51012">
    <property type="entry name" value="ABC_TM2"/>
    <property type="match status" value="1"/>
</dbReference>
<dbReference type="GO" id="GO:0005886">
    <property type="term" value="C:plasma membrane"/>
    <property type="evidence" value="ECO:0007669"/>
    <property type="project" value="UniProtKB-SubCell"/>
</dbReference>
<dbReference type="InterPro" id="IPR051449">
    <property type="entry name" value="ABC-2_transporter_component"/>
</dbReference>
<evidence type="ECO:0000313" key="11">
    <source>
        <dbReference type="Proteomes" id="UP000298484"/>
    </source>
</evidence>
<dbReference type="OrthoDB" id="266913at2"/>